<feature type="domain" description="Dynamin-type G" evidence="4">
    <location>
        <begin position="56"/>
        <end position="363"/>
    </location>
</feature>
<keyword evidence="6" id="KW-1185">Reference proteome</keyword>
<organism evidence="5 6">
    <name type="scientific">Pleurotus eryngii</name>
    <name type="common">Boletus of the steppes</name>
    <dbReference type="NCBI Taxonomy" id="5323"/>
    <lineage>
        <taxon>Eukaryota</taxon>
        <taxon>Fungi</taxon>
        <taxon>Dikarya</taxon>
        <taxon>Basidiomycota</taxon>
        <taxon>Agaricomycotina</taxon>
        <taxon>Agaricomycetes</taxon>
        <taxon>Agaricomycetidae</taxon>
        <taxon>Agaricales</taxon>
        <taxon>Pleurotineae</taxon>
        <taxon>Pleurotaceae</taxon>
        <taxon>Pleurotus</taxon>
    </lineage>
</organism>
<dbReference type="InterPro" id="IPR020850">
    <property type="entry name" value="GED_dom"/>
</dbReference>
<proteinExistence type="predicted"/>
<dbReference type="GO" id="GO:0005525">
    <property type="term" value="F:GTP binding"/>
    <property type="evidence" value="ECO:0007669"/>
    <property type="project" value="InterPro"/>
</dbReference>
<dbReference type="GO" id="GO:0048312">
    <property type="term" value="P:intracellular distribution of mitochondria"/>
    <property type="evidence" value="ECO:0007669"/>
    <property type="project" value="TreeGrafter"/>
</dbReference>
<dbReference type="GO" id="GO:0005739">
    <property type="term" value="C:mitochondrion"/>
    <property type="evidence" value="ECO:0007669"/>
    <property type="project" value="TreeGrafter"/>
</dbReference>
<sequence length="767" mass="84865">MLSTNTSIPALDDPQASSPTAGVGLANVRLNQNRRRLLDLLNKLFNTGQGILVQADVDIPQIAVIGAQSAGKSSLIESISGITLPRAAGTCTRCPTECKLSSSATTWSCVVTLRFATDVNGQTLGQPRTIVFGPAITDKGEVEERIRRAQRAILNPSTSYQTFLNGDDEDLAKSELTFSTNCVTLQISGPDVADLSFCDLPGLIASVGAGGNSNDIQLVESLVTSYISKPSCVILLTVACETDFENQGAHQLAKKHDPHGKRTIGVLTKPDRIPTGEEARWVKFIQNEIEPLENNWFCVKQPSSNDLKQGVTWADARQRENEFFSMTAPWSGLEPMYQKYLRTGNLVERASAILSDLISKRLPIIQNELQKTLRKTEESLLELPKEPSADAFSEVMGLLHTFAGDISYHVAGVPHEDGLLQLIRPYQMDFRRAIRSTAPQFVPLESSAVCSGGFAMEKPKFLEQEGELVDEEEDDALEQIFIDEVMARAQKARARELPDSYPFVVRSSYITSITKKWRSPAQILCNQVYNVLFKHVKSLIHDHFASFGQGNLEQRVGVILQNHIQAACQRTEARIKWLISLEAHPFTLNEHYLADYKDKFLSFYKAVRQSQRSPTLLAHINKYVIAPPQDNSFGNTPQPTGIPKILSGLSEVGITGVKPEDIPKLLPPDTMEPALTIMAEVRAYFQVAYKRFVDNIPLAIDQELIFGLQRDILPTLYAGLGINGADGTRICQELTQESPQVAGKREELKKKMERLSAASRELLSIGF</sequence>
<dbReference type="GO" id="GO:0005874">
    <property type="term" value="C:microtubule"/>
    <property type="evidence" value="ECO:0007669"/>
    <property type="project" value="TreeGrafter"/>
</dbReference>
<dbReference type="SMART" id="SM00302">
    <property type="entry name" value="GED"/>
    <property type="match status" value="1"/>
</dbReference>
<dbReference type="PANTHER" id="PTHR11566">
    <property type="entry name" value="DYNAMIN"/>
    <property type="match status" value="1"/>
</dbReference>
<dbReference type="Gene3D" id="3.40.50.300">
    <property type="entry name" value="P-loop containing nucleotide triphosphate hydrolases"/>
    <property type="match status" value="1"/>
</dbReference>
<dbReference type="GO" id="GO:0003924">
    <property type="term" value="F:GTPase activity"/>
    <property type="evidence" value="ECO:0007669"/>
    <property type="project" value="InterPro"/>
</dbReference>
<dbReference type="AlphaFoldDB" id="A0A9P5ZYM0"/>
<dbReference type="InterPro" id="IPR022812">
    <property type="entry name" value="Dynamin"/>
</dbReference>
<evidence type="ECO:0000259" key="4">
    <source>
        <dbReference type="PROSITE" id="PS51718"/>
    </source>
</evidence>
<dbReference type="Pfam" id="PF02212">
    <property type="entry name" value="GED"/>
    <property type="match status" value="1"/>
</dbReference>
<evidence type="ECO:0000256" key="1">
    <source>
        <dbReference type="ARBA" id="ARBA00022741"/>
    </source>
</evidence>
<dbReference type="PRINTS" id="PR00195">
    <property type="entry name" value="DYNAMIN"/>
</dbReference>
<evidence type="ECO:0000313" key="6">
    <source>
        <dbReference type="Proteomes" id="UP000807025"/>
    </source>
</evidence>
<evidence type="ECO:0000313" key="5">
    <source>
        <dbReference type="EMBL" id="KAF9496384.1"/>
    </source>
</evidence>
<dbReference type="InterPro" id="IPR003130">
    <property type="entry name" value="GED"/>
</dbReference>
<keyword evidence="2" id="KW-0342">GTP-binding</keyword>
<dbReference type="CDD" id="cd08771">
    <property type="entry name" value="DLP_1"/>
    <property type="match status" value="1"/>
</dbReference>
<dbReference type="InterPro" id="IPR027417">
    <property type="entry name" value="P-loop_NTPase"/>
</dbReference>
<dbReference type="InterPro" id="IPR000375">
    <property type="entry name" value="Dynamin_stalk"/>
</dbReference>
<feature type="domain" description="GED" evidence="3">
    <location>
        <begin position="674"/>
        <end position="767"/>
    </location>
</feature>
<reference evidence="5" key="1">
    <citation type="submission" date="2020-11" db="EMBL/GenBank/DDBJ databases">
        <authorList>
            <consortium name="DOE Joint Genome Institute"/>
            <person name="Ahrendt S."/>
            <person name="Riley R."/>
            <person name="Andreopoulos W."/>
            <person name="Labutti K."/>
            <person name="Pangilinan J."/>
            <person name="Ruiz-Duenas F.J."/>
            <person name="Barrasa J.M."/>
            <person name="Sanchez-Garcia M."/>
            <person name="Camarero S."/>
            <person name="Miyauchi S."/>
            <person name="Serrano A."/>
            <person name="Linde D."/>
            <person name="Babiker R."/>
            <person name="Drula E."/>
            <person name="Ayuso-Fernandez I."/>
            <person name="Pacheco R."/>
            <person name="Padilla G."/>
            <person name="Ferreira P."/>
            <person name="Barriuso J."/>
            <person name="Kellner H."/>
            <person name="Castanera R."/>
            <person name="Alfaro M."/>
            <person name="Ramirez L."/>
            <person name="Pisabarro A.G."/>
            <person name="Kuo A."/>
            <person name="Tritt A."/>
            <person name="Lipzen A."/>
            <person name="He G."/>
            <person name="Yan M."/>
            <person name="Ng V."/>
            <person name="Cullen D."/>
            <person name="Martin F."/>
            <person name="Rosso M.-N."/>
            <person name="Henrissat B."/>
            <person name="Hibbett D."/>
            <person name="Martinez A.T."/>
            <person name="Grigoriev I.V."/>
        </authorList>
    </citation>
    <scope>NUCLEOTIDE SEQUENCE</scope>
    <source>
        <strain evidence="5">ATCC 90797</strain>
    </source>
</reference>
<dbReference type="SMART" id="SM00053">
    <property type="entry name" value="DYNc"/>
    <property type="match status" value="1"/>
</dbReference>
<evidence type="ECO:0000256" key="2">
    <source>
        <dbReference type="ARBA" id="ARBA00023134"/>
    </source>
</evidence>
<dbReference type="SUPFAM" id="SSF52540">
    <property type="entry name" value="P-loop containing nucleoside triphosphate hydrolases"/>
    <property type="match status" value="1"/>
</dbReference>
<dbReference type="Pfam" id="PF01031">
    <property type="entry name" value="Dynamin_M"/>
    <property type="match status" value="1"/>
</dbReference>
<protein>
    <submittedName>
        <fullName evidence="5">Uncharacterized protein</fullName>
    </submittedName>
</protein>
<dbReference type="InterPro" id="IPR045063">
    <property type="entry name" value="Dynamin_N"/>
</dbReference>
<dbReference type="GO" id="GO:0016020">
    <property type="term" value="C:membrane"/>
    <property type="evidence" value="ECO:0007669"/>
    <property type="project" value="TreeGrafter"/>
</dbReference>
<name>A0A9P5ZYM0_PLEER</name>
<dbReference type="GO" id="GO:0000266">
    <property type="term" value="P:mitochondrial fission"/>
    <property type="evidence" value="ECO:0007669"/>
    <property type="project" value="TreeGrafter"/>
</dbReference>
<dbReference type="PROSITE" id="PS51388">
    <property type="entry name" value="GED"/>
    <property type="match status" value="1"/>
</dbReference>
<gene>
    <name evidence="5" type="ORF">BDN71DRAFT_1468936</name>
</gene>
<dbReference type="PANTHER" id="PTHR11566:SF21">
    <property type="entry name" value="DYNAMIN RELATED PROTEIN 1, ISOFORM A"/>
    <property type="match status" value="1"/>
</dbReference>
<dbReference type="Gene3D" id="1.20.120.1240">
    <property type="entry name" value="Dynamin, middle domain"/>
    <property type="match status" value="1"/>
</dbReference>
<dbReference type="GO" id="GO:0016559">
    <property type="term" value="P:peroxisome fission"/>
    <property type="evidence" value="ECO:0007669"/>
    <property type="project" value="TreeGrafter"/>
</dbReference>
<dbReference type="OrthoDB" id="5061070at2759"/>
<dbReference type="GO" id="GO:0008017">
    <property type="term" value="F:microtubule binding"/>
    <property type="evidence" value="ECO:0007669"/>
    <property type="project" value="TreeGrafter"/>
</dbReference>
<dbReference type="GO" id="GO:0006897">
    <property type="term" value="P:endocytosis"/>
    <property type="evidence" value="ECO:0007669"/>
    <property type="project" value="TreeGrafter"/>
</dbReference>
<dbReference type="PROSITE" id="PS51718">
    <property type="entry name" value="G_DYNAMIN_2"/>
    <property type="match status" value="1"/>
</dbReference>
<dbReference type="InterPro" id="IPR001401">
    <property type="entry name" value="Dynamin_GTPase"/>
</dbReference>
<keyword evidence="1" id="KW-0547">Nucleotide-binding</keyword>
<dbReference type="Proteomes" id="UP000807025">
    <property type="component" value="Unassembled WGS sequence"/>
</dbReference>
<dbReference type="InterPro" id="IPR030381">
    <property type="entry name" value="G_DYNAMIN_dom"/>
</dbReference>
<evidence type="ECO:0000259" key="3">
    <source>
        <dbReference type="PROSITE" id="PS51388"/>
    </source>
</evidence>
<accession>A0A9P5ZYM0</accession>
<comment type="caution">
    <text evidence="5">The sequence shown here is derived from an EMBL/GenBank/DDBJ whole genome shotgun (WGS) entry which is preliminary data.</text>
</comment>
<dbReference type="Pfam" id="PF00350">
    <property type="entry name" value="Dynamin_N"/>
    <property type="match status" value="1"/>
</dbReference>
<dbReference type="EMBL" id="MU154553">
    <property type="protein sequence ID" value="KAF9496384.1"/>
    <property type="molecule type" value="Genomic_DNA"/>
</dbReference>